<feature type="repeat" description="Cell wall-binding" evidence="2">
    <location>
        <begin position="459"/>
        <end position="478"/>
    </location>
</feature>
<feature type="repeat" description="Cell wall-binding" evidence="2">
    <location>
        <begin position="561"/>
        <end position="580"/>
    </location>
</feature>
<feature type="repeat" description="Cell wall-binding" evidence="2">
    <location>
        <begin position="581"/>
        <end position="600"/>
    </location>
</feature>
<evidence type="ECO:0000313" key="6">
    <source>
        <dbReference type="EMBL" id="NVH58956.1"/>
    </source>
</evidence>
<comment type="caution">
    <text evidence="6">The sequence shown here is derived from an EMBL/GenBank/DDBJ whole genome shotgun (WGS) entry which is preliminary data.</text>
</comment>
<evidence type="ECO:0000259" key="4">
    <source>
        <dbReference type="Pfam" id="PF18998"/>
    </source>
</evidence>
<sequence>MRKTTCKKVGVAALALGLSCFCVLNNGCVVHAQSTESKMEKVSENTYSISVTSSHGRVSAVRFKENGDVEQVLNAVPGEKLYLRFEDVDMSSGLAFSKWVDDNGNLTDLTNEDSYYDCSFTMPAGKVSIHAELTENSSVVTVDNGGLKVKYGSDFMVLESSTVATGKEVSLYYSDSMTPSRKAFKEWYVKSGKVELSDPTSMDNCKFIVPSENVEIGVIYEDAYNISVENGYAQYELPNGEYIWLTSRGVPGRQMYLKVNPYTRPEGMAFSKWVVTKGNVKLDSPYSSYECPFIMPSEDLEIAAEFVPGHAVSVEGGVTSKTLPDNQFDWYIDIAAPGDQIWACCEEELIPEGMEFAKWEVAKGNVQLDTPEDKECSFTMPEEEVIVRATYKPFEEKKQTGWQSDDRGRWYNDENGNYVTGWQKIEGVWYYFATDGYMQTGWQNLGGAWYYLAADGVMQTGWLDLGGTWYYLAANGAMQTGWQWIGGSCYYFYGDGHMASNTWINGSYVNASGAWVTNPVSSGWQSNSVGWWYNNASGNYVTGWQYIGGVWYYFAADGYMQTGWLNLGGTWYYMASSGAMQTGWLNLGGTWYYMASSGVMQTGWLNLGGTWYYMASSGAMQTGWKWIGGSCYYFYGDGHMAADTWIDGSYVNASGAWVQ</sequence>
<reference evidence="6" key="2">
    <citation type="submission" date="2020-02" db="EMBL/GenBank/DDBJ databases">
        <authorList>
            <person name="Littmann E."/>
            <person name="Sorbara M."/>
        </authorList>
    </citation>
    <scope>NUCLEOTIDE SEQUENCE</scope>
    <source>
        <strain evidence="6">MSK.17.11</strain>
        <strain evidence="5">MSK.17.38</strain>
    </source>
</reference>
<name>A0A850HLQ7_9FIRM</name>
<feature type="repeat" description="Cell wall-binding" evidence="2">
    <location>
        <begin position="621"/>
        <end position="640"/>
    </location>
</feature>
<evidence type="ECO:0000313" key="5">
    <source>
        <dbReference type="EMBL" id="NSK15183.1"/>
    </source>
</evidence>
<evidence type="ECO:0000313" key="8">
    <source>
        <dbReference type="Proteomes" id="UP000701680"/>
    </source>
</evidence>
<dbReference type="AlphaFoldDB" id="A0A850HLQ7"/>
<gene>
    <name evidence="6" type="ORF">G5A66_09940</name>
    <name evidence="5" type="ORF">G5A75_09965</name>
</gene>
<feature type="domain" description="Bacterial repeat" evidence="4">
    <location>
        <begin position="352"/>
        <end position="393"/>
    </location>
</feature>
<evidence type="ECO:0000256" key="2">
    <source>
        <dbReference type="PROSITE-ProRule" id="PRU00591"/>
    </source>
</evidence>
<feature type="signal peptide" evidence="3">
    <location>
        <begin position="1"/>
        <end position="32"/>
    </location>
</feature>
<keyword evidence="3" id="KW-0732">Signal</keyword>
<dbReference type="SUPFAM" id="SSF69360">
    <property type="entry name" value="Cell wall binding repeat"/>
    <property type="match status" value="2"/>
</dbReference>
<feature type="repeat" description="Cell wall-binding" evidence="2">
    <location>
        <begin position="439"/>
        <end position="458"/>
    </location>
</feature>
<evidence type="ECO:0000256" key="1">
    <source>
        <dbReference type="ARBA" id="ARBA00022737"/>
    </source>
</evidence>
<protein>
    <submittedName>
        <fullName evidence="6">N-acetylmuramoyl-L-alanine amidase family protein</fullName>
    </submittedName>
</protein>
<evidence type="ECO:0000256" key="3">
    <source>
        <dbReference type="SAM" id="SignalP"/>
    </source>
</evidence>
<dbReference type="Pfam" id="PF19127">
    <property type="entry name" value="Choline_bind_3"/>
    <property type="match status" value="4"/>
</dbReference>
<dbReference type="Gene3D" id="2.10.270.10">
    <property type="entry name" value="Cholin Binding"/>
    <property type="match status" value="2"/>
</dbReference>
<dbReference type="PROSITE" id="PS51170">
    <property type="entry name" value="CW"/>
    <property type="match status" value="9"/>
</dbReference>
<keyword evidence="7" id="KW-1185">Reference proteome</keyword>
<dbReference type="Proteomes" id="UP000701680">
    <property type="component" value="Unassembled WGS sequence"/>
</dbReference>
<feature type="repeat" description="Cell wall-binding" evidence="2">
    <location>
        <begin position="541"/>
        <end position="560"/>
    </location>
</feature>
<dbReference type="InterPro" id="IPR018337">
    <property type="entry name" value="Cell_wall/Cho-bd_repeat"/>
</dbReference>
<accession>A0A850HLQ7</accession>
<feature type="repeat" description="Cell wall-binding" evidence="2">
    <location>
        <begin position="419"/>
        <end position="438"/>
    </location>
</feature>
<dbReference type="InterPro" id="IPR044060">
    <property type="entry name" value="Bacterial_rp_domain"/>
</dbReference>
<evidence type="ECO:0000313" key="7">
    <source>
        <dbReference type="Proteomes" id="UP000528555"/>
    </source>
</evidence>
<organism evidence="6 7">
    <name type="scientific">Dorea phocaeensis</name>
    <dbReference type="NCBI Taxonomy" id="2040291"/>
    <lineage>
        <taxon>Bacteria</taxon>
        <taxon>Bacillati</taxon>
        <taxon>Bacillota</taxon>
        <taxon>Clostridia</taxon>
        <taxon>Lachnospirales</taxon>
        <taxon>Lachnospiraceae</taxon>
        <taxon>Dorea</taxon>
    </lineage>
</organism>
<dbReference type="Proteomes" id="UP000528555">
    <property type="component" value="Unassembled WGS sequence"/>
</dbReference>
<feature type="repeat" description="Cell wall-binding" evidence="2">
    <location>
        <begin position="601"/>
        <end position="620"/>
    </location>
</feature>
<feature type="repeat" description="Cell wall-binding" evidence="2">
    <location>
        <begin position="479"/>
        <end position="498"/>
    </location>
</feature>
<reference evidence="7 8" key="1">
    <citation type="journal article" date="2020" name="Cell Host Microbe">
        <title>Functional and Genomic Variation between Human-Derived Isolates of Lachnospiraceae Reveals Inter- and Intra-Species Diversity.</title>
        <authorList>
            <person name="Sorbara M.T."/>
            <person name="Littmann E.R."/>
            <person name="Fontana E."/>
            <person name="Moody T.U."/>
            <person name="Kohout C.E."/>
            <person name="Gjonbalaj M."/>
            <person name="Eaton V."/>
            <person name="Seok R."/>
            <person name="Leiner I.M."/>
            <person name="Pamer E.G."/>
        </authorList>
    </citation>
    <scope>NUCLEOTIDE SEQUENCE [LARGE SCALE GENOMIC DNA]</scope>
    <source>
        <strain evidence="6 7">MSK.17.11</strain>
        <strain evidence="5 8">MSK.17.38</strain>
    </source>
</reference>
<dbReference type="Pfam" id="PF19085">
    <property type="entry name" value="Choline_bind_2"/>
    <property type="match status" value="1"/>
</dbReference>
<dbReference type="Pfam" id="PF18998">
    <property type="entry name" value="Flg_new_2"/>
    <property type="match status" value="2"/>
</dbReference>
<dbReference type="RefSeq" id="WP_101695036.1">
    <property type="nucleotide sequence ID" value="NZ_JAAITX010000007.1"/>
</dbReference>
<feature type="domain" description="Bacterial repeat" evidence="4">
    <location>
        <begin position="92"/>
        <end position="135"/>
    </location>
</feature>
<dbReference type="PROSITE" id="PS51257">
    <property type="entry name" value="PROKAR_LIPOPROTEIN"/>
    <property type="match status" value="1"/>
</dbReference>
<feature type="chain" id="PRO_5032529677" evidence="3">
    <location>
        <begin position="33"/>
        <end position="659"/>
    </location>
</feature>
<keyword evidence="1" id="KW-0677">Repeat</keyword>
<dbReference type="EMBL" id="JAAIUO010000007">
    <property type="protein sequence ID" value="NSK15183.1"/>
    <property type="molecule type" value="Genomic_DNA"/>
</dbReference>
<proteinExistence type="predicted"/>
<dbReference type="EMBL" id="JAAITX010000007">
    <property type="protein sequence ID" value="NVH58956.1"/>
    <property type="molecule type" value="Genomic_DNA"/>
</dbReference>
<dbReference type="OrthoDB" id="9765879at2"/>